<reference evidence="3 4" key="1">
    <citation type="journal article" date="2006" name="Science">
        <title>Phytophthora genome sequences uncover evolutionary origins and mechanisms of pathogenesis.</title>
        <authorList>
            <person name="Tyler B.M."/>
            <person name="Tripathy S."/>
            <person name="Zhang X."/>
            <person name="Dehal P."/>
            <person name="Jiang R.H."/>
            <person name="Aerts A."/>
            <person name="Arredondo F.D."/>
            <person name="Baxter L."/>
            <person name="Bensasson D."/>
            <person name="Beynon J.L."/>
            <person name="Chapman J."/>
            <person name="Damasceno C.M."/>
            <person name="Dorrance A.E."/>
            <person name="Dou D."/>
            <person name="Dickerman A.W."/>
            <person name="Dubchak I.L."/>
            <person name="Garbelotto M."/>
            <person name="Gijzen M."/>
            <person name="Gordon S.G."/>
            <person name="Govers F."/>
            <person name="Grunwald N.J."/>
            <person name="Huang W."/>
            <person name="Ivors K.L."/>
            <person name="Jones R.W."/>
            <person name="Kamoun S."/>
            <person name="Krampis K."/>
            <person name="Lamour K.H."/>
            <person name="Lee M.K."/>
            <person name="McDonald W.H."/>
            <person name="Medina M."/>
            <person name="Meijer H.J."/>
            <person name="Nordberg E.K."/>
            <person name="Maclean D.J."/>
            <person name="Ospina-Giraldo M.D."/>
            <person name="Morris P.F."/>
            <person name="Phuntumart V."/>
            <person name="Putnam N.H."/>
            <person name="Rash S."/>
            <person name="Rose J.K."/>
            <person name="Sakihama Y."/>
            <person name="Salamov A.A."/>
            <person name="Savidor A."/>
            <person name="Scheuring C.F."/>
            <person name="Smith B.M."/>
            <person name="Sobral B.W."/>
            <person name="Terry A."/>
            <person name="Torto-Alalibo T.A."/>
            <person name="Win J."/>
            <person name="Xu Z."/>
            <person name="Zhang H."/>
            <person name="Grigoriev I.V."/>
            <person name="Rokhsar D.S."/>
            <person name="Boore J.L."/>
        </authorList>
    </citation>
    <scope>NUCLEOTIDE SEQUENCE [LARGE SCALE GENOMIC DNA]</scope>
    <source>
        <strain evidence="3 4">P6497</strain>
    </source>
</reference>
<dbReference type="Gene3D" id="3.30.420.10">
    <property type="entry name" value="Ribonuclease H-like superfamily/Ribonuclease H"/>
    <property type="match status" value="1"/>
</dbReference>
<dbReference type="InterPro" id="IPR036397">
    <property type="entry name" value="RNaseH_sf"/>
</dbReference>
<dbReference type="STRING" id="1094619.G4YFM3"/>
<proteinExistence type="predicted"/>
<evidence type="ECO:0000256" key="1">
    <source>
        <dbReference type="SAM" id="MobiDB-lite"/>
    </source>
</evidence>
<accession>G4YFM3</accession>
<feature type="domain" description="3'-5' exonuclease" evidence="2">
    <location>
        <begin position="330"/>
        <end position="571"/>
    </location>
</feature>
<dbReference type="Pfam" id="PF01612">
    <property type="entry name" value="DNA_pol_A_exo1"/>
    <property type="match status" value="2"/>
</dbReference>
<dbReference type="RefSeq" id="XP_009514653.1">
    <property type="nucleotide sequence ID" value="XM_009516358.1"/>
</dbReference>
<dbReference type="SUPFAM" id="SSF53098">
    <property type="entry name" value="Ribonuclease H-like"/>
    <property type="match status" value="1"/>
</dbReference>
<dbReference type="EMBL" id="JH159151">
    <property type="protein sequence ID" value="EGZ27378.1"/>
    <property type="molecule type" value="Genomic_DNA"/>
</dbReference>
<sequence>MERDVGAQAQEQQQQQQEEETLAQLFQQMRLQDATEAMRAWDSGKLQVELALAFASVAHAPSSFLQCLQLYGQLPGKELPNAAQWVETAVGCIKASADPQISQADSALAGSMLPAFKRSRMPFVADFALAYRVDAEALTAFCRLLIKIRVGLAAHFMDCLKMKHLLPTEQVLEAVIKQKDFRTGDMFVKGQRDKQQQFVQMLIDRNVQDKIIKKRLSLFKLKASAFPVYFDRRRQKATLRFLVYSKEYEQALQFVESSEDLKLYACKMIIRHAGPKDPATKQFVFRAGLAEQFLEVDTSAEDGKSFKDNDDLAPLDTCLSLVDTIGEANIIFVDTPAALQACVDHLVTQPAIGFDSEWKAVHISADPVDAPAKCALMQLASREKAFVVDVLALYDHGHILAPLFQSDSVVKLGFDTRGDVKALRPFLSGGYATEHVMSMLVDLQAVTKKLPVVKSAAVSDDKSRSSDGEGDNSNGSADNSPAANSEASGSDSKPRKWKKKRSKTDEQDAPAKSSRLGLTAIAETYLGLPLDKRARMSDWERRPLTPAQLQYAALDAHVLVQIYYKMQEQHPADAFEAVFKRCTQKHVK</sequence>
<name>G4YFM3_PHYSP</name>
<evidence type="ECO:0000313" key="4">
    <source>
        <dbReference type="Proteomes" id="UP000002640"/>
    </source>
</evidence>
<dbReference type="AlphaFoldDB" id="G4YFM3"/>
<dbReference type="GO" id="GO:0003676">
    <property type="term" value="F:nucleic acid binding"/>
    <property type="evidence" value="ECO:0007669"/>
    <property type="project" value="InterPro"/>
</dbReference>
<dbReference type="GO" id="GO:0008408">
    <property type="term" value="F:3'-5' exonuclease activity"/>
    <property type="evidence" value="ECO:0007669"/>
    <property type="project" value="InterPro"/>
</dbReference>
<dbReference type="KEGG" id="psoj:PHYSODRAFT_553959"/>
<evidence type="ECO:0000259" key="2">
    <source>
        <dbReference type="SMART" id="SM00474"/>
    </source>
</evidence>
<feature type="compositionally biased region" description="Low complexity" evidence="1">
    <location>
        <begin position="471"/>
        <end position="485"/>
    </location>
</feature>
<dbReference type="InterPro" id="IPR002562">
    <property type="entry name" value="3'-5'_exonuclease_dom"/>
</dbReference>
<gene>
    <name evidence="3" type="ORF">PHYSODRAFT_553959</name>
</gene>
<dbReference type="OMA" id="LKLYACK"/>
<dbReference type="InterPro" id="IPR052408">
    <property type="entry name" value="Exonuclease_MUT-7-like"/>
</dbReference>
<dbReference type="GeneID" id="20662953"/>
<keyword evidence="4" id="KW-1185">Reference proteome</keyword>
<dbReference type="SMART" id="SM00474">
    <property type="entry name" value="35EXOc"/>
    <property type="match status" value="1"/>
</dbReference>
<feature type="region of interest" description="Disordered" evidence="1">
    <location>
        <begin position="454"/>
        <end position="514"/>
    </location>
</feature>
<dbReference type="SMR" id="G4YFM3"/>
<dbReference type="Proteomes" id="UP000002640">
    <property type="component" value="Unassembled WGS sequence"/>
</dbReference>
<evidence type="ECO:0000313" key="3">
    <source>
        <dbReference type="EMBL" id="EGZ27378.1"/>
    </source>
</evidence>
<dbReference type="PANTHER" id="PTHR47765:SF2">
    <property type="entry name" value="EXONUCLEASE MUT-7 HOMOLOG"/>
    <property type="match status" value="1"/>
</dbReference>
<protein>
    <recommendedName>
        <fullName evidence="2">3'-5' exonuclease domain-containing protein</fullName>
    </recommendedName>
</protein>
<organism evidence="3 4">
    <name type="scientific">Phytophthora sojae (strain P6497)</name>
    <name type="common">Soybean stem and root rot agent</name>
    <name type="synonym">Phytophthora megasperma f. sp. glycines</name>
    <dbReference type="NCBI Taxonomy" id="1094619"/>
    <lineage>
        <taxon>Eukaryota</taxon>
        <taxon>Sar</taxon>
        <taxon>Stramenopiles</taxon>
        <taxon>Oomycota</taxon>
        <taxon>Peronosporomycetes</taxon>
        <taxon>Peronosporales</taxon>
        <taxon>Peronosporaceae</taxon>
        <taxon>Phytophthora</taxon>
    </lineage>
</organism>
<dbReference type="GO" id="GO:0006139">
    <property type="term" value="P:nucleobase-containing compound metabolic process"/>
    <property type="evidence" value="ECO:0007669"/>
    <property type="project" value="InterPro"/>
</dbReference>
<dbReference type="InterPro" id="IPR012337">
    <property type="entry name" value="RNaseH-like_sf"/>
</dbReference>
<dbReference type="InParanoid" id="G4YFM3"/>
<dbReference type="PANTHER" id="PTHR47765">
    <property type="entry name" value="3'-5' EXONUCLEASE DOMAIN-CONTAINING PROTEIN"/>
    <property type="match status" value="1"/>
</dbReference>